<dbReference type="CDD" id="cd02021">
    <property type="entry name" value="GntK"/>
    <property type="match status" value="1"/>
</dbReference>
<comment type="pathway">
    <text evidence="1">Carbohydrate acid metabolism; D-gluconate degradation.</text>
</comment>
<comment type="caution">
    <text evidence="10">The sequence shown here is derived from an EMBL/GenBank/DDBJ whole genome shotgun (WGS) entry which is preliminary data.</text>
</comment>
<organism evidence="10 11">
    <name type="scientific">Rhodotorula mucilaginosa</name>
    <name type="common">Yeast</name>
    <name type="synonym">Rhodotorula rubra</name>
    <dbReference type="NCBI Taxonomy" id="5537"/>
    <lineage>
        <taxon>Eukaryota</taxon>
        <taxon>Fungi</taxon>
        <taxon>Dikarya</taxon>
        <taxon>Basidiomycota</taxon>
        <taxon>Pucciniomycotina</taxon>
        <taxon>Microbotryomycetes</taxon>
        <taxon>Sporidiobolales</taxon>
        <taxon>Sporidiobolaceae</taxon>
        <taxon>Rhodotorula</taxon>
    </lineage>
</organism>
<evidence type="ECO:0000256" key="6">
    <source>
        <dbReference type="ARBA" id="ARBA00022777"/>
    </source>
</evidence>
<dbReference type="Proteomes" id="UP000777482">
    <property type="component" value="Unassembled WGS sequence"/>
</dbReference>
<name>A0A9P6W798_RHOMI</name>
<keyword evidence="5" id="KW-0547">Nucleotide-binding</keyword>
<comment type="similarity">
    <text evidence="2">Belongs to the gluconokinase GntK/GntV family.</text>
</comment>
<gene>
    <name evidence="10" type="ORF">C6P46_000893</name>
</gene>
<keyword evidence="7" id="KW-0067">ATP-binding</keyword>
<dbReference type="Pfam" id="PF01202">
    <property type="entry name" value="SKI"/>
    <property type="match status" value="1"/>
</dbReference>
<evidence type="ECO:0000256" key="7">
    <source>
        <dbReference type="ARBA" id="ARBA00022840"/>
    </source>
</evidence>
<comment type="catalytic activity">
    <reaction evidence="9">
        <text>D-gluconate + ATP = 6-phospho-D-gluconate + ADP + H(+)</text>
        <dbReference type="Rhea" id="RHEA:19433"/>
        <dbReference type="ChEBI" id="CHEBI:15378"/>
        <dbReference type="ChEBI" id="CHEBI:18391"/>
        <dbReference type="ChEBI" id="CHEBI:30616"/>
        <dbReference type="ChEBI" id="CHEBI:58759"/>
        <dbReference type="ChEBI" id="CHEBI:456216"/>
        <dbReference type="EC" id="2.7.1.12"/>
    </reaction>
</comment>
<dbReference type="InterPro" id="IPR027417">
    <property type="entry name" value="P-loop_NTPase"/>
</dbReference>
<accession>A0A9P6W798</accession>
<dbReference type="GO" id="GO:0046316">
    <property type="term" value="F:gluconokinase activity"/>
    <property type="evidence" value="ECO:0007669"/>
    <property type="project" value="UniProtKB-EC"/>
</dbReference>
<dbReference type="InterPro" id="IPR006001">
    <property type="entry name" value="Therm_gnt_kin"/>
</dbReference>
<evidence type="ECO:0000256" key="9">
    <source>
        <dbReference type="ARBA" id="ARBA00048090"/>
    </source>
</evidence>
<dbReference type="AlphaFoldDB" id="A0A9P6W798"/>
<dbReference type="PANTHER" id="PTHR43442">
    <property type="entry name" value="GLUCONOKINASE-RELATED"/>
    <property type="match status" value="1"/>
</dbReference>
<dbReference type="EMBL" id="PUHQ01000012">
    <property type="protein sequence ID" value="KAG0664756.1"/>
    <property type="molecule type" value="Genomic_DNA"/>
</dbReference>
<dbReference type="SUPFAM" id="SSF52540">
    <property type="entry name" value="P-loop containing nucleoside triphosphate hydrolases"/>
    <property type="match status" value="1"/>
</dbReference>
<keyword evidence="6" id="KW-0418">Kinase</keyword>
<dbReference type="Gene3D" id="3.40.50.300">
    <property type="entry name" value="P-loop containing nucleotide triphosphate hydrolases"/>
    <property type="match status" value="1"/>
</dbReference>
<evidence type="ECO:0000256" key="8">
    <source>
        <dbReference type="ARBA" id="ARBA00029835"/>
    </source>
</evidence>
<keyword evidence="4" id="KW-0808">Transferase</keyword>
<evidence type="ECO:0000256" key="2">
    <source>
        <dbReference type="ARBA" id="ARBA00008420"/>
    </source>
</evidence>
<keyword evidence="11" id="KW-1185">Reference proteome</keyword>
<dbReference type="InterPro" id="IPR031322">
    <property type="entry name" value="Shikimate/glucono_kinase"/>
</dbReference>
<evidence type="ECO:0000256" key="1">
    <source>
        <dbReference type="ARBA" id="ARBA00004875"/>
    </source>
</evidence>
<dbReference type="OrthoDB" id="275177at2759"/>
<evidence type="ECO:0000256" key="5">
    <source>
        <dbReference type="ARBA" id="ARBA00022741"/>
    </source>
</evidence>
<sequence>MSAQPALIICMGTSGCGKSTVGLALAKALGVPFIDGDDLHPADNVAKMSAGHPLTDEDRIPWLHRVRETAVLLTSPAGLAALDHPAVPETVDEAQDRAVEHELHAALQRINPESLAARLELRSGEKGQKRQREAVVVACSALTVQYRNLLRGEEARFQLPDGREIVTEKKLEPHIETFFVYLQGSRALLLNRMQHRAGHFMKATMLDSQLSTLQEPHETDEVNVSVVKLGSGPDEATERGKEAVIQEAVEKISRKVGP</sequence>
<evidence type="ECO:0000256" key="3">
    <source>
        <dbReference type="ARBA" id="ARBA00012054"/>
    </source>
</evidence>
<reference evidence="10 11" key="1">
    <citation type="submission" date="2020-11" db="EMBL/GenBank/DDBJ databases">
        <title>Kefir isolates.</title>
        <authorList>
            <person name="Marcisauskas S."/>
            <person name="Kim Y."/>
            <person name="Blasche S."/>
        </authorList>
    </citation>
    <scope>NUCLEOTIDE SEQUENCE [LARGE SCALE GENOMIC DNA]</scope>
    <source>
        <strain evidence="10 11">KR</strain>
    </source>
</reference>
<dbReference type="PANTHER" id="PTHR43442:SF3">
    <property type="entry name" value="GLUCONOKINASE-RELATED"/>
    <property type="match status" value="1"/>
</dbReference>
<evidence type="ECO:0000256" key="4">
    <source>
        <dbReference type="ARBA" id="ARBA00022679"/>
    </source>
</evidence>
<evidence type="ECO:0000313" key="11">
    <source>
        <dbReference type="Proteomes" id="UP000777482"/>
    </source>
</evidence>
<dbReference type="EC" id="2.7.1.12" evidence="3"/>
<dbReference type="GO" id="GO:0005737">
    <property type="term" value="C:cytoplasm"/>
    <property type="evidence" value="ECO:0007669"/>
    <property type="project" value="TreeGrafter"/>
</dbReference>
<evidence type="ECO:0000313" key="10">
    <source>
        <dbReference type="EMBL" id="KAG0664756.1"/>
    </source>
</evidence>
<protein>
    <recommendedName>
        <fullName evidence="3">gluconokinase</fullName>
        <ecNumber evidence="3">2.7.1.12</ecNumber>
    </recommendedName>
    <alternativeName>
        <fullName evidence="8">Gluconate kinase</fullName>
    </alternativeName>
</protein>
<proteinExistence type="inferred from homology"/>
<dbReference type="GO" id="GO:0005975">
    <property type="term" value="P:carbohydrate metabolic process"/>
    <property type="evidence" value="ECO:0007669"/>
    <property type="project" value="InterPro"/>
</dbReference>
<dbReference type="GO" id="GO:0005524">
    <property type="term" value="F:ATP binding"/>
    <property type="evidence" value="ECO:0007669"/>
    <property type="project" value="UniProtKB-KW"/>
</dbReference>